<dbReference type="AlphaFoldDB" id="A0A9N9C5F8"/>
<reference evidence="1" key="1">
    <citation type="submission" date="2021-06" db="EMBL/GenBank/DDBJ databases">
        <authorList>
            <person name="Kallberg Y."/>
            <person name="Tangrot J."/>
            <person name="Rosling A."/>
        </authorList>
    </citation>
    <scope>NUCLEOTIDE SEQUENCE</scope>
    <source>
        <strain evidence="1">AZ414A</strain>
    </source>
</reference>
<dbReference type="OrthoDB" id="2445939at2759"/>
<proteinExistence type="predicted"/>
<accession>A0A9N9C5F8</accession>
<evidence type="ECO:0000313" key="2">
    <source>
        <dbReference type="Proteomes" id="UP000789706"/>
    </source>
</evidence>
<name>A0A9N9C5F8_9GLOM</name>
<dbReference type="EMBL" id="CAJVPK010001520">
    <property type="protein sequence ID" value="CAG8589667.1"/>
    <property type="molecule type" value="Genomic_DNA"/>
</dbReference>
<sequence length="191" mass="22276">MKIIRQINISFNVFENAIQNFSGDTYVTLSTIISIIKKLIFDLTCDSSLDNINYLNENTIFETEPFTNKLLIKIKDEKIISNISKRSIFIKNSLDTTGIFEKVKNNIYSALIYYWNFFNDIELITSLLDSHYKILDFIESEDKKKRIIQKLHNELNPNNLLSTESSNSTTLLTNNIEFLLYSLRNIVNIIK</sequence>
<dbReference type="Proteomes" id="UP000789706">
    <property type="component" value="Unassembled WGS sequence"/>
</dbReference>
<keyword evidence="2" id="KW-1185">Reference proteome</keyword>
<comment type="caution">
    <text evidence="1">The sequence shown here is derived from an EMBL/GenBank/DDBJ whole genome shotgun (WGS) entry which is preliminary data.</text>
</comment>
<evidence type="ECO:0000313" key="1">
    <source>
        <dbReference type="EMBL" id="CAG8589667.1"/>
    </source>
</evidence>
<protein>
    <submittedName>
        <fullName evidence="1">3896_t:CDS:1</fullName>
    </submittedName>
</protein>
<organism evidence="1 2">
    <name type="scientific">Diversispora eburnea</name>
    <dbReference type="NCBI Taxonomy" id="1213867"/>
    <lineage>
        <taxon>Eukaryota</taxon>
        <taxon>Fungi</taxon>
        <taxon>Fungi incertae sedis</taxon>
        <taxon>Mucoromycota</taxon>
        <taxon>Glomeromycotina</taxon>
        <taxon>Glomeromycetes</taxon>
        <taxon>Diversisporales</taxon>
        <taxon>Diversisporaceae</taxon>
        <taxon>Diversispora</taxon>
    </lineage>
</organism>
<gene>
    <name evidence="1" type="ORF">DEBURN_LOCUS8991</name>
</gene>